<feature type="transmembrane region" description="Helical" evidence="8">
    <location>
        <begin position="299"/>
        <end position="320"/>
    </location>
</feature>
<dbReference type="Gene3D" id="3.40.50.300">
    <property type="entry name" value="P-loop containing nucleotide triphosphate hydrolases"/>
    <property type="match status" value="1"/>
</dbReference>
<gene>
    <name evidence="12" type="ORF">GCM10007933_41440</name>
</gene>
<keyword evidence="6 8" id="KW-1133">Transmembrane helix</keyword>
<proteinExistence type="predicted"/>
<evidence type="ECO:0000256" key="4">
    <source>
        <dbReference type="ARBA" id="ARBA00022741"/>
    </source>
</evidence>
<evidence type="ECO:0000256" key="7">
    <source>
        <dbReference type="ARBA" id="ARBA00023136"/>
    </source>
</evidence>
<dbReference type="InterPro" id="IPR017871">
    <property type="entry name" value="ABC_transporter-like_CS"/>
</dbReference>
<keyword evidence="7 8" id="KW-0472">Membrane</keyword>
<feature type="transmembrane region" description="Helical" evidence="8">
    <location>
        <begin position="191"/>
        <end position="213"/>
    </location>
</feature>
<evidence type="ECO:0000259" key="11">
    <source>
        <dbReference type="PROSITE" id="PS50990"/>
    </source>
</evidence>
<dbReference type="PROSITE" id="PS50893">
    <property type="entry name" value="ABC_TRANSPORTER_2"/>
    <property type="match status" value="1"/>
</dbReference>
<dbReference type="Proteomes" id="UP001157167">
    <property type="component" value="Unassembled WGS sequence"/>
</dbReference>
<dbReference type="PROSITE" id="PS50990">
    <property type="entry name" value="PEPTIDASE_C39"/>
    <property type="match status" value="1"/>
</dbReference>
<dbReference type="SUPFAM" id="SSF90123">
    <property type="entry name" value="ABC transporter transmembrane region"/>
    <property type="match status" value="1"/>
</dbReference>
<dbReference type="InterPro" id="IPR027417">
    <property type="entry name" value="P-loop_NTPase"/>
</dbReference>
<dbReference type="EMBL" id="BSPX01000121">
    <property type="protein sequence ID" value="GLT24654.1"/>
    <property type="molecule type" value="Genomic_DNA"/>
</dbReference>
<dbReference type="PROSITE" id="PS50929">
    <property type="entry name" value="ABC_TM1F"/>
    <property type="match status" value="1"/>
</dbReference>
<evidence type="ECO:0000256" key="6">
    <source>
        <dbReference type="ARBA" id="ARBA00022989"/>
    </source>
</evidence>
<feature type="domain" description="ABC transporter" evidence="9">
    <location>
        <begin position="503"/>
        <end position="738"/>
    </location>
</feature>
<feature type="domain" description="ABC transmembrane type-1" evidence="10">
    <location>
        <begin position="191"/>
        <end position="470"/>
    </location>
</feature>
<keyword evidence="5" id="KW-0067">ATP-binding</keyword>
<evidence type="ECO:0000313" key="12">
    <source>
        <dbReference type="EMBL" id="GLT24654.1"/>
    </source>
</evidence>
<dbReference type="SUPFAM" id="SSF52540">
    <property type="entry name" value="P-loop containing nucleoside triphosphate hydrolases"/>
    <property type="match status" value="1"/>
</dbReference>
<evidence type="ECO:0000259" key="10">
    <source>
        <dbReference type="PROSITE" id="PS50929"/>
    </source>
</evidence>
<dbReference type="Pfam" id="PF03412">
    <property type="entry name" value="Peptidase_C39"/>
    <property type="match status" value="1"/>
</dbReference>
<sequence>MSQACPTVAPPAGTLRLNLADPIPEAHQAPSIDSPLACLAAIAGHHGLSTSVEQIRREHLANDAPFPTPPDALVPTARALGLKARSQRLDFADLTALQETFPAIAVLRNGNCVVLVGLRDTADGPAVAVLDPTATPANAILLIDGARFQEAWNGEVVLLKRSYPVLDEKQPFGLRWFIPELFRQRDFLRDVAVAAIVLHVLALAMPVFTQLVIDKVIVHEGRSTLYVLTGGVILALLFEAVFSYLRQYFMLAATNRLDIRLAQKTFSHLLRLPITFFETGTAGVITRHMQQAEKIRQFLTGRLFSTILDASILVILLPILFFYSGLLAAIVLAFAAAIGGVVFALVPTFRSRLQALYNAEAERQSILVESIQGMRTIKSLAMEPQRRKEWESRSARAVDMHFRVGKISMAAHTAMSFLEKLMTVTLIGVGANLVFDQSLSVGALIAFQMLSGRVVAPLVQIVALVHEYQETALSVRMLGEIMNRPVEGLRESGGLEPTLGGKIEFDNVTFRYAAGGPPALDRLSFTLPAGKVLGIVGRSGSGKTTLTRLMQGLYPIQEGVIRFDGIDVREIDLAHLRRQIGVVLQDNFLFRGSVRQNLAVTKPDARFEEIVEAARLAGADEFIERLPQGYDTLLDENGANLSGGQKQRLAIARALLPRPRILILDEAASALDPESEAIFLGNLANLVEGRTVIIVSHRLSTLTRADAIMVLNRGVIADAGPHDALLQRCAVYAQLWQQQTRHL</sequence>
<dbReference type="SMART" id="SM00382">
    <property type="entry name" value="AAA"/>
    <property type="match status" value="1"/>
</dbReference>
<evidence type="ECO:0000256" key="8">
    <source>
        <dbReference type="SAM" id="Phobius"/>
    </source>
</evidence>
<dbReference type="InterPro" id="IPR011527">
    <property type="entry name" value="ABC1_TM_dom"/>
</dbReference>
<dbReference type="InterPro" id="IPR039421">
    <property type="entry name" value="Type_1_exporter"/>
</dbReference>
<evidence type="ECO:0000256" key="2">
    <source>
        <dbReference type="ARBA" id="ARBA00022475"/>
    </source>
</evidence>
<dbReference type="Gene3D" id="1.20.1560.10">
    <property type="entry name" value="ABC transporter type 1, transmembrane domain"/>
    <property type="match status" value="1"/>
</dbReference>
<feature type="domain" description="Peptidase C39" evidence="11">
    <location>
        <begin position="28"/>
        <end position="159"/>
    </location>
</feature>
<keyword evidence="3 8" id="KW-0812">Transmembrane</keyword>
<evidence type="ECO:0000256" key="1">
    <source>
        <dbReference type="ARBA" id="ARBA00004651"/>
    </source>
</evidence>
<evidence type="ECO:0000313" key="13">
    <source>
        <dbReference type="Proteomes" id="UP001157167"/>
    </source>
</evidence>
<dbReference type="InterPro" id="IPR036640">
    <property type="entry name" value="ABC1_TM_sf"/>
</dbReference>
<dbReference type="InterPro" id="IPR005074">
    <property type="entry name" value="Peptidase_C39"/>
</dbReference>
<dbReference type="CDD" id="cd18783">
    <property type="entry name" value="ABC_6TM_PrtD_LapB_HlyB_like"/>
    <property type="match status" value="1"/>
</dbReference>
<evidence type="ECO:0000256" key="3">
    <source>
        <dbReference type="ARBA" id="ARBA00022692"/>
    </source>
</evidence>
<name>A0ABQ6FHB0_9RHOO</name>
<comment type="caution">
    <text evidence="12">The sequence shown here is derived from an EMBL/GenBank/DDBJ whole genome shotgun (WGS) entry which is preliminary data.</text>
</comment>
<accession>A0ABQ6FHB0</accession>
<keyword evidence="4" id="KW-0547">Nucleotide-binding</keyword>
<dbReference type="InterPro" id="IPR003593">
    <property type="entry name" value="AAA+_ATPase"/>
</dbReference>
<evidence type="ECO:0000259" key="9">
    <source>
        <dbReference type="PROSITE" id="PS50893"/>
    </source>
</evidence>
<dbReference type="Pfam" id="PF00664">
    <property type="entry name" value="ABC_membrane"/>
    <property type="match status" value="1"/>
</dbReference>
<evidence type="ECO:0000256" key="5">
    <source>
        <dbReference type="ARBA" id="ARBA00022840"/>
    </source>
</evidence>
<dbReference type="Gene3D" id="3.90.70.10">
    <property type="entry name" value="Cysteine proteinases"/>
    <property type="match status" value="1"/>
</dbReference>
<feature type="transmembrane region" description="Helical" evidence="8">
    <location>
        <begin position="326"/>
        <end position="346"/>
    </location>
</feature>
<comment type="subcellular location">
    <subcellularLocation>
        <location evidence="1">Cell membrane</location>
        <topology evidence="1">Multi-pass membrane protein</topology>
    </subcellularLocation>
</comment>
<dbReference type="Pfam" id="PF00005">
    <property type="entry name" value="ABC_tran"/>
    <property type="match status" value="1"/>
</dbReference>
<dbReference type="InterPro" id="IPR003439">
    <property type="entry name" value="ABC_transporter-like_ATP-bd"/>
</dbReference>
<feature type="transmembrane region" description="Helical" evidence="8">
    <location>
        <begin position="225"/>
        <end position="245"/>
    </location>
</feature>
<keyword evidence="2" id="KW-1003">Cell membrane</keyword>
<dbReference type="PANTHER" id="PTHR24221:SF647">
    <property type="entry name" value="BLL6336 PROTEIN"/>
    <property type="match status" value="1"/>
</dbReference>
<dbReference type="PANTHER" id="PTHR24221">
    <property type="entry name" value="ATP-BINDING CASSETTE SUB-FAMILY B"/>
    <property type="match status" value="1"/>
</dbReference>
<protein>
    <submittedName>
        <fullName evidence="12">ABC export transporter fused inner membrane and ATPases</fullName>
    </submittedName>
</protein>
<keyword evidence="13" id="KW-1185">Reference proteome</keyword>
<dbReference type="PROSITE" id="PS00211">
    <property type="entry name" value="ABC_TRANSPORTER_1"/>
    <property type="match status" value="1"/>
</dbReference>
<reference evidence="13" key="1">
    <citation type="journal article" date="2019" name="Int. J. Syst. Evol. Microbiol.">
        <title>The Global Catalogue of Microorganisms (GCM) 10K type strain sequencing project: providing services to taxonomists for standard genome sequencing and annotation.</title>
        <authorList>
            <consortium name="The Broad Institute Genomics Platform"/>
            <consortium name="The Broad Institute Genome Sequencing Center for Infectious Disease"/>
            <person name="Wu L."/>
            <person name="Ma J."/>
        </authorList>
    </citation>
    <scope>NUCLEOTIDE SEQUENCE [LARGE SCALE GENOMIC DNA]</scope>
    <source>
        <strain evidence="13">NBRC 102407</strain>
    </source>
</reference>
<organism evidence="12 13">
    <name type="scientific">Zoogloea oryzae</name>
    <dbReference type="NCBI Taxonomy" id="310767"/>
    <lineage>
        <taxon>Bacteria</taxon>
        <taxon>Pseudomonadati</taxon>
        <taxon>Pseudomonadota</taxon>
        <taxon>Betaproteobacteria</taxon>
        <taxon>Rhodocyclales</taxon>
        <taxon>Zoogloeaceae</taxon>
        <taxon>Zoogloea</taxon>
    </lineage>
</organism>